<proteinExistence type="predicted"/>
<dbReference type="InterPro" id="IPR023982">
    <property type="entry name" value="CHP04029_CMD-like"/>
</dbReference>
<reference evidence="1 2" key="1">
    <citation type="submission" date="2024-09" db="EMBL/GenBank/DDBJ databases">
        <authorList>
            <person name="Sun Q."/>
            <person name="Mori K."/>
        </authorList>
    </citation>
    <scope>NUCLEOTIDE SEQUENCE [LARGE SCALE GENOMIC DNA]</scope>
    <source>
        <strain evidence="1 2">TBRC 4938</strain>
    </source>
</reference>
<accession>A0ABV6AMS7</accession>
<comment type="caution">
    <text evidence="1">The sequence shown here is derived from an EMBL/GenBank/DDBJ whole genome shotgun (WGS) entry which is preliminary data.</text>
</comment>
<dbReference type="InterPro" id="IPR029032">
    <property type="entry name" value="AhpD-like"/>
</dbReference>
<dbReference type="Proteomes" id="UP001589692">
    <property type="component" value="Unassembled WGS sequence"/>
</dbReference>
<keyword evidence="2" id="KW-1185">Reference proteome</keyword>
<organism evidence="1 2">
    <name type="scientific">Rhizobium puerariae</name>
    <dbReference type="NCBI Taxonomy" id="1585791"/>
    <lineage>
        <taxon>Bacteria</taxon>
        <taxon>Pseudomonadati</taxon>
        <taxon>Pseudomonadota</taxon>
        <taxon>Alphaproteobacteria</taxon>
        <taxon>Hyphomicrobiales</taxon>
        <taxon>Rhizobiaceae</taxon>
        <taxon>Rhizobium/Agrobacterium group</taxon>
        <taxon>Rhizobium</taxon>
    </lineage>
</organism>
<evidence type="ECO:0000313" key="1">
    <source>
        <dbReference type="EMBL" id="MFB9951914.1"/>
    </source>
</evidence>
<sequence>MTDSIPDIIDHLAGITPGSKGAALRARRPVTKEGAQASWLALFAPADASQFPLAGRFAVATFVATLHGQPEIAAFYAGELEGKENGAALLAAVKAAAAYGKAKGPYGRYPAGPLSHEDQAQEDQDDPAFAVQAAEKAVLGARLSAALEHAHLLIFHLRDADPQALAGLIGAGWSTTGIVTLSQLVSFLTFQIRVIAGLRTLTAA</sequence>
<name>A0ABV6AMS7_9HYPH</name>
<dbReference type="RefSeq" id="WP_377264736.1">
    <property type="nucleotide sequence ID" value="NZ_JBHMAA010000030.1"/>
</dbReference>
<dbReference type="Gene3D" id="1.20.1290.10">
    <property type="entry name" value="AhpD-like"/>
    <property type="match status" value="1"/>
</dbReference>
<protein>
    <submittedName>
        <fullName evidence="1">CMD domain protein</fullName>
    </submittedName>
</protein>
<dbReference type="EMBL" id="JBHMAA010000030">
    <property type="protein sequence ID" value="MFB9951914.1"/>
    <property type="molecule type" value="Genomic_DNA"/>
</dbReference>
<evidence type="ECO:0000313" key="2">
    <source>
        <dbReference type="Proteomes" id="UP001589692"/>
    </source>
</evidence>
<dbReference type="NCBIfam" id="TIGR04029">
    <property type="entry name" value="CMD_Avi_7170"/>
    <property type="match status" value="1"/>
</dbReference>
<gene>
    <name evidence="1" type="ORF">ACFFP0_23955</name>
</gene>
<dbReference type="SUPFAM" id="SSF69118">
    <property type="entry name" value="AhpD-like"/>
    <property type="match status" value="1"/>
</dbReference>